<dbReference type="FunCoup" id="A0A2V0P3G1">
    <property type="interactions" value="2071"/>
</dbReference>
<evidence type="ECO:0000256" key="3">
    <source>
        <dbReference type="SAM" id="Coils"/>
    </source>
</evidence>
<dbReference type="STRING" id="307507.A0A2V0P3G1"/>
<comment type="similarity">
    <text evidence="1">Belongs to the prefoldin subunit beta family.</text>
</comment>
<keyword evidence="5" id="KW-1185">Reference proteome</keyword>
<dbReference type="GO" id="GO:0051082">
    <property type="term" value="F:unfolded protein binding"/>
    <property type="evidence" value="ECO:0007669"/>
    <property type="project" value="InterPro"/>
</dbReference>
<dbReference type="GO" id="GO:0016272">
    <property type="term" value="C:prefoldin complex"/>
    <property type="evidence" value="ECO:0007669"/>
    <property type="project" value="InterPro"/>
</dbReference>
<dbReference type="GO" id="GO:0051131">
    <property type="term" value="P:chaperone-mediated protein complex assembly"/>
    <property type="evidence" value="ECO:0007669"/>
    <property type="project" value="TreeGrafter"/>
</dbReference>
<evidence type="ECO:0000313" key="4">
    <source>
        <dbReference type="EMBL" id="GBF94398.1"/>
    </source>
</evidence>
<gene>
    <name evidence="4" type="ORF">Rsub_07212</name>
</gene>
<dbReference type="InParanoid" id="A0A2V0P3G1"/>
<dbReference type="EMBL" id="BDRX01000051">
    <property type="protein sequence ID" value="GBF94398.1"/>
    <property type="molecule type" value="Genomic_DNA"/>
</dbReference>
<dbReference type="GO" id="GO:0005737">
    <property type="term" value="C:cytoplasm"/>
    <property type="evidence" value="ECO:0007669"/>
    <property type="project" value="TreeGrafter"/>
</dbReference>
<evidence type="ECO:0000313" key="5">
    <source>
        <dbReference type="Proteomes" id="UP000247498"/>
    </source>
</evidence>
<keyword evidence="3" id="KW-0175">Coiled coil</keyword>
<sequence>MSDLQRQLDREMDAFREAQRELQKIVQARTQLERQSNENDLVMQELARLDDSANVFKLIGPALIKQDLTEAKANVGKRLDFIKGELGRVDSQIKVLQDKAVARQQEIMKLRQRAAGPVGGN</sequence>
<proteinExistence type="inferred from homology"/>
<protein>
    <recommendedName>
        <fullName evidence="6">Prefoldin subunit 6</fullName>
    </recommendedName>
</protein>
<dbReference type="OrthoDB" id="248120at2759"/>
<organism evidence="4 5">
    <name type="scientific">Raphidocelis subcapitata</name>
    <dbReference type="NCBI Taxonomy" id="307507"/>
    <lineage>
        <taxon>Eukaryota</taxon>
        <taxon>Viridiplantae</taxon>
        <taxon>Chlorophyta</taxon>
        <taxon>core chlorophytes</taxon>
        <taxon>Chlorophyceae</taxon>
        <taxon>CS clade</taxon>
        <taxon>Sphaeropleales</taxon>
        <taxon>Selenastraceae</taxon>
        <taxon>Raphidocelis</taxon>
    </lineage>
</organism>
<dbReference type="Pfam" id="PF01920">
    <property type="entry name" value="Prefoldin_2"/>
    <property type="match status" value="1"/>
</dbReference>
<dbReference type="FunFam" id="1.10.287.370:FF:000003">
    <property type="entry name" value="Prefoldin subunit 6"/>
    <property type="match status" value="1"/>
</dbReference>
<dbReference type="GO" id="GO:0009409">
    <property type="term" value="P:response to cold"/>
    <property type="evidence" value="ECO:0007669"/>
    <property type="project" value="UniProtKB-ARBA"/>
</dbReference>
<keyword evidence="2" id="KW-0143">Chaperone</keyword>
<dbReference type="CDD" id="cd23161">
    <property type="entry name" value="Prefoldin_6"/>
    <property type="match status" value="1"/>
</dbReference>
<dbReference type="Proteomes" id="UP000247498">
    <property type="component" value="Unassembled WGS sequence"/>
</dbReference>
<accession>A0A2V0P3G1</accession>
<evidence type="ECO:0000256" key="1">
    <source>
        <dbReference type="ARBA" id="ARBA00008045"/>
    </source>
</evidence>
<feature type="coiled-coil region" evidence="3">
    <location>
        <begin position="1"/>
        <end position="52"/>
    </location>
</feature>
<dbReference type="Gene3D" id="1.10.287.370">
    <property type="match status" value="1"/>
</dbReference>
<comment type="caution">
    <text evidence="4">The sequence shown here is derived from an EMBL/GenBank/DDBJ whole genome shotgun (WGS) entry which is preliminary data.</text>
</comment>
<dbReference type="GO" id="GO:0006457">
    <property type="term" value="P:protein folding"/>
    <property type="evidence" value="ECO:0007669"/>
    <property type="project" value="InterPro"/>
</dbReference>
<evidence type="ECO:0008006" key="6">
    <source>
        <dbReference type="Google" id="ProtNLM"/>
    </source>
</evidence>
<dbReference type="PANTHER" id="PTHR21431:SF0">
    <property type="entry name" value="PREFOLDIN SUBUNIT 6"/>
    <property type="match status" value="1"/>
</dbReference>
<evidence type="ECO:0000256" key="2">
    <source>
        <dbReference type="ARBA" id="ARBA00023186"/>
    </source>
</evidence>
<dbReference type="AlphaFoldDB" id="A0A2V0P3G1"/>
<dbReference type="GO" id="GO:0051087">
    <property type="term" value="F:protein-folding chaperone binding"/>
    <property type="evidence" value="ECO:0007669"/>
    <property type="project" value="TreeGrafter"/>
</dbReference>
<reference evidence="4 5" key="1">
    <citation type="journal article" date="2018" name="Sci. Rep.">
        <title>Raphidocelis subcapitata (=Pseudokirchneriella subcapitata) provides an insight into genome evolution and environmental adaptations in the Sphaeropleales.</title>
        <authorList>
            <person name="Suzuki S."/>
            <person name="Yamaguchi H."/>
            <person name="Nakajima N."/>
            <person name="Kawachi M."/>
        </authorList>
    </citation>
    <scope>NUCLEOTIDE SEQUENCE [LARGE SCALE GENOMIC DNA]</scope>
    <source>
        <strain evidence="4 5">NIES-35</strain>
    </source>
</reference>
<dbReference type="InterPro" id="IPR009053">
    <property type="entry name" value="Prefoldin"/>
</dbReference>
<dbReference type="PANTHER" id="PTHR21431">
    <property type="entry name" value="PREFOLDIN SUBUNIT 6"/>
    <property type="match status" value="1"/>
</dbReference>
<name>A0A2V0P3G1_9CHLO</name>
<dbReference type="InterPro" id="IPR002777">
    <property type="entry name" value="PFD_beta-like"/>
</dbReference>
<dbReference type="SUPFAM" id="SSF46579">
    <property type="entry name" value="Prefoldin"/>
    <property type="match status" value="1"/>
</dbReference>